<feature type="compositionally biased region" description="Polar residues" evidence="1">
    <location>
        <begin position="93"/>
        <end position="105"/>
    </location>
</feature>
<name>A0AAW0YK82_9TREE</name>
<evidence type="ECO:0000313" key="2">
    <source>
        <dbReference type="EMBL" id="KAK8850491.1"/>
    </source>
</evidence>
<feature type="compositionally biased region" description="Polar residues" evidence="1">
    <location>
        <begin position="210"/>
        <end position="238"/>
    </location>
</feature>
<dbReference type="RefSeq" id="XP_066801922.1">
    <property type="nucleotide sequence ID" value="XM_066947508.1"/>
</dbReference>
<dbReference type="AlphaFoldDB" id="A0AAW0YK82"/>
<feature type="compositionally biased region" description="Low complexity" evidence="1">
    <location>
        <begin position="15"/>
        <end position="42"/>
    </location>
</feature>
<dbReference type="KEGG" id="kne:92181667"/>
<evidence type="ECO:0000313" key="3">
    <source>
        <dbReference type="Proteomes" id="UP001388673"/>
    </source>
</evidence>
<keyword evidence="3" id="KW-1185">Reference proteome</keyword>
<protein>
    <submittedName>
        <fullName evidence="2">Uncharacterized protein</fullName>
    </submittedName>
</protein>
<comment type="caution">
    <text evidence="2">The sequence shown here is derived from an EMBL/GenBank/DDBJ whole genome shotgun (WGS) entry which is preliminary data.</text>
</comment>
<feature type="compositionally biased region" description="Low complexity" evidence="1">
    <location>
        <begin position="158"/>
        <end position="168"/>
    </location>
</feature>
<feature type="region of interest" description="Disordered" evidence="1">
    <location>
        <begin position="1"/>
        <end position="414"/>
    </location>
</feature>
<feature type="compositionally biased region" description="Basic and acidic residues" evidence="1">
    <location>
        <begin position="490"/>
        <end position="506"/>
    </location>
</feature>
<feature type="compositionally biased region" description="Polar residues" evidence="1">
    <location>
        <begin position="273"/>
        <end position="290"/>
    </location>
</feature>
<organism evidence="2 3">
    <name type="scientific">Kwoniella newhampshirensis</name>
    <dbReference type="NCBI Taxonomy" id="1651941"/>
    <lineage>
        <taxon>Eukaryota</taxon>
        <taxon>Fungi</taxon>
        <taxon>Dikarya</taxon>
        <taxon>Basidiomycota</taxon>
        <taxon>Agaricomycotina</taxon>
        <taxon>Tremellomycetes</taxon>
        <taxon>Tremellales</taxon>
        <taxon>Cryptococcaceae</taxon>
        <taxon>Kwoniella</taxon>
    </lineage>
</organism>
<feature type="compositionally biased region" description="Pro residues" evidence="1">
    <location>
        <begin position="1"/>
        <end position="10"/>
    </location>
</feature>
<feature type="compositionally biased region" description="Low complexity" evidence="1">
    <location>
        <begin position="326"/>
        <end position="349"/>
    </location>
</feature>
<reference evidence="2 3" key="1">
    <citation type="journal article" date="2024" name="bioRxiv">
        <title>Comparative genomics of Cryptococcus and Kwoniella reveals pathogenesis evolution and contrasting karyotype dynamics via intercentromeric recombination or chromosome fusion.</title>
        <authorList>
            <person name="Coelho M.A."/>
            <person name="David-Palma M."/>
            <person name="Shea T."/>
            <person name="Bowers K."/>
            <person name="McGinley-Smith S."/>
            <person name="Mohammad A.W."/>
            <person name="Gnirke A."/>
            <person name="Yurkov A.M."/>
            <person name="Nowrousian M."/>
            <person name="Sun S."/>
            <person name="Cuomo C.A."/>
            <person name="Heitman J."/>
        </authorList>
    </citation>
    <scope>NUCLEOTIDE SEQUENCE [LARGE SCALE GENOMIC DNA]</scope>
    <source>
        <strain evidence="2 3">CBS 13917</strain>
    </source>
</reference>
<feature type="compositionally biased region" description="Gly residues" evidence="1">
    <location>
        <begin position="78"/>
        <end position="91"/>
    </location>
</feature>
<feature type="compositionally biased region" description="Low complexity" evidence="1">
    <location>
        <begin position="479"/>
        <end position="489"/>
    </location>
</feature>
<dbReference type="Proteomes" id="UP001388673">
    <property type="component" value="Unassembled WGS sequence"/>
</dbReference>
<sequence>MAAPLPPPPQQRMGRQSLPPMSSSRQLSSPRISSIGLTLNTGNIGGGPSSSSFTATTIHMPTSRSLGNLRGSSEGAAPGAGGGSGGGGGGASTTRGSTMSPSANLENLHEGVGGSSSSSRPKKKKTKKGMKGWAWVVQDEDGNTYDVPDEEETVVPLAASTSGTTSASVIKAENQPQVGGTERRTSGTGGGSSLPRSRASTVAHDDHPIPSTSATNAIPTPTSPSANVSASGTVSTAIAMTKRMHKSSSPDGSPPADGEEAVVRDPSPPVENGRTSKTPNSPKSTGTTETVAPRNQPPKKRRKTSLPPTITTARPPPLERSSSAHVARTATVTPGTATATATSSKTKVSSSHRHPYSASTAAIPPTRSNRAALIVRSANETSRAGSQHVVDDDNPLPAPPRVGMGEGGYDPPKESAIREEALLRREAKYIIDAAEANRRELEIRARSQIGGTDLGKRVRRPVNYHHGGETDHYGSNGIDYTDPSSGPSSSRRDRNRNDTSAHRQDSFEAQFALIQSSYKAMETARRGRDGGNSHLIEWSEDGGNPLGADGLTVLMERDAQGFIDNVKENLKEMIKFYCSGDDATREAYCERIGRGLQQLGWELTDNSDAALLP</sequence>
<evidence type="ECO:0000256" key="1">
    <source>
        <dbReference type="SAM" id="MobiDB-lite"/>
    </source>
</evidence>
<feature type="compositionally biased region" description="Basic residues" evidence="1">
    <location>
        <begin position="120"/>
        <end position="130"/>
    </location>
</feature>
<feature type="compositionally biased region" description="Low complexity" evidence="1">
    <location>
        <begin position="247"/>
        <end position="256"/>
    </location>
</feature>
<feature type="compositionally biased region" description="Polar residues" evidence="1">
    <location>
        <begin position="49"/>
        <end position="66"/>
    </location>
</feature>
<feature type="compositionally biased region" description="Acidic residues" evidence="1">
    <location>
        <begin position="138"/>
        <end position="153"/>
    </location>
</feature>
<dbReference type="EMBL" id="JBCAWK010000008">
    <property type="protein sequence ID" value="KAK8850491.1"/>
    <property type="molecule type" value="Genomic_DNA"/>
</dbReference>
<dbReference type="GeneID" id="92181667"/>
<proteinExistence type="predicted"/>
<accession>A0AAW0YK82</accession>
<feature type="region of interest" description="Disordered" evidence="1">
    <location>
        <begin position="454"/>
        <end position="506"/>
    </location>
</feature>
<gene>
    <name evidence="2" type="ORF">IAR55_004409</name>
</gene>